<keyword evidence="4" id="KW-0547">Nucleotide-binding</keyword>
<dbReference type="PROSITE" id="PS50893">
    <property type="entry name" value="ABC_TRANSPORTER_2"/>
    <property type="match status" value="2"/>
</dbReference>
<keyword evidence="5" id="KW-0067">ATP-binding</keyword>
<evidence type="ECO:0000256" key="1">
    <source>
        <dbReference type="ARBA" id="ARBA00005417"/>
    </source>
</evidence>
<dbReference type="SUPFAM" id="SSF52540">
    <property type="entry name" value="P-loop containing nucleoside triphosphate hydrolases"/>
    <property type="match status" value="2"/>
</dbReference>
<evidence type="ECO:0000256" key="5">
    <source>
        <dbReference type="ARBA" id="ARBA00022840"/>
    </source>
</evidence>
<dbReference type="Pfam" id="PF00005">
    <property type="entry name" value="ABC_tran"/>
    <property type="match status" value="2"/>
</dbReference>
<dbReference type="InterPro" id="IPR003593">
    <property type="entry name" value="AAA+_ATPase"/>
</dbReference>
<comment type="caution">
    <text evidence="9">The sequence shown here is derived from an EMBL/GenBank/DDBJ whole genome shotgun (WGS) entry which is preliminary data.</text>
</comment>
<dbReference type="SMART" id="SM00382">
    <property type="entry name" value="AAA"/>
    <property type="match status" value="2"/>
</dbReference>
<sequence>MISFKDVSFKYPGAENWVLNDISVDIEPGEFVGIIGGNGAGKSTFCKAMNGLIPFYYVGDLEGDITINGIRTIDSNVGQLSKHVAYVYQDFENQLVRPTVYDEVIFSPLNYGYPDYKERGMEALEILGLTSIANEYIWQLSGGQKHLVALAGALSLNPDIMIIDEPVAQLDPAHAISLYEKLKMLNEQYNKTIIVIEHHTEFVASYCKQVILLEDGTIKWKKPVDEALNRVEELSERDIFPPQVTVAAHSLLGSTGALPVTVKQAKELLQPYVTQSGFSRMKKMQPVYPRGEALVELKDVKYGYKSLTRKRKEVLDGVSLKLYENERIALVGSNGAGKSTLLKLISGIIKPYRGNVITDGMLTKKTSPEKIAERVALIYQKPEEMFIQDSIKKDVSHFLDTRKVEGRSDFINDVMETFNLTELAERDGRLLSGGQQRRTSLAIGMAMTPLIMLMDEPTSSLDMATRKEMMKLLGNLDEGIKTAVVATHDMQLVAEWATRVIVMHEGNVLADLPPHLLFEDQALLQKASLVEPQIVTLCHELGVSPVSLSIQDFVEKVFPCMERGEKSEWIS</sequence>
<protein>
    <submittedName>
        <fullName evidence="9">Energy-coupling factor transporter ATPase</fullName>
    </submittedName>
</protein>
<dbReference type="Proteomes" id="UP001418796">
    <property type="component" value="Unassembled WGS sequence"/>
</dbReference>
<dbReference type="InterPro" id="IPR015856">
    <property type="entry name" value="ABC_transpr_CbiO/EcfA_su"/>
</dbReference>
<reference evidence="9 10" key="1">
    <citation type="submission" date="2024-03" db="EMBL/GenBank/DDBJ databases">
        <title>Bacilli Hybrid Assemblies.</title>
        <authorList>
            <person name="Kovac J."/>
        </authorList>
    </citation>
    <scope>NUCLEOTIDE SEQUENCE [LARGE SCALE GENOMIC DNA]</scope>
    <source>
        <strain evidence="9 10">FSL R7-0666</strain>
    </source>
</reference>
<evidence type="ECO:0000256" key="2">
    <source>
        <dbReference type="ARBA" id="ARBA00022448"/>
    </source>
</evidence>
<keyword evidence="2" id="KW-0813">Transport</keyword>
<name>A0ABU9VMM6_9BACI</name>
<dbReference type="InterPro" id="IPR027417">
    <property type="entry name" value="P-loop_NTPase"/>
</dbReference>
<dbReference type="PANTHER" id="PTHR43553:SF21">
    <property type="entry name" value="ABC TRANSPORTER ATP-BINDING PROTEIN MA_1418-RELATED"/>
    <property type="match status" value="1"/>
</dbReference>
<dbReference type="NCBIfam" id="NF010167">
    <property type="entry name" value="PRK13648.1"/>
    <property type="match status" value="2"/>
</dbReference>
<dbReference type="InterPro" id="IPR003439">
    <property type="entry name" value="ABC_transporter-like_ATP-bd"/>
</dbReference>
<dbReference type="CDD" id="cd03225">
    <property type="entry name" value="ABC_cobalt_CbiO_domain1"/>
    <property type="match status" value="2"/>
</dbReference>
<evidence type="ECO:0000256" key="6">
    <source>
        <dbReference type="ARBA" id="ARBA00022967"/>
    </source>
</evidence>
<comment type="similarity">
    <text evidence="1">Belongs to the ABC transporter superfamily.</text>
</comment>
<evidence type="ECO:0000313" key="9">
    <source>
        <dbReference type="EMBL" id="MEN0645154.1"/>
    </source>
</evidence>
<dbReference type="InterPro" id="IPR050095">
    <property type="entry name" value="ECF_ABC_transporter_ATP-bd"/>
</dbReference>
<organism evidence="9 10">
    <name type="scientific">Alkalicoccobacillus gibsonii</name>
    <dbReference type="NCBI Taxonomy" id="79881"/>
    <lineage>
        <taxon>Bacteria</taxon>
        <taxon>Bacillati</taxon>
        <taxon>Bacillota</taxon>
        <taxon>Bacilli</taxon>
        <taxon>Bacillales</taxon>
        <taxon>Bacillaceae</taxon>
        <taxon>Alkalicoccobacillus</taxon>
    </lineage>
</organism>
<keyword evidence="7" id="KW-0472">Membrane</keyword>
<keyword evidence="6" id="KW-1278">Translocase</keyword>
<gene>
    <name evidence="9" type="ORF">MKY91_18495</name>
</gene>
<evidence type="ECO:0000313" key="10">
    <source>
        <dbReference type="Proteomes" id="UP001418796"/>
    </source>
</evidence>
<accession>A0ABU9VMM6</accession>
<dbReference type="PANTHER" id="PTHR43553">
    <property type="entry name" value="HEAVY METAL TRANSPORTER"/>
    <property type="match status" value="1"/>
</dbReference>
<dbReference type="EMBL" id="JBCITK010000001">
    <property type="protein sequence ID" value="MEN0645154.1"/>
    <property type="molecule type" value="Genomic_DNA"/>
</dbReference>
<proteinExistence type="inferred from homology"/>
<evidence type="ECO:0000256" key="4">
    <source>
        <dbReference type="ARBA" id="ARBA00022741"/>
    </source>
</evidence>
<feature type="domain" description="ABC transporter" evidence="8">
    <location>
        <begin position="295"/>
        <end position="530"/>
    </location>
</feature>
<dbReference type="Gene3D" id="3.40.50.300">
    <property type="entry name" value="P-loop containing nucleotide triphosphate hydrolases"/>
    <property type="match status" value="2"/>
</dbReference>
<keyword evidence="10" id="KW-1185">Reference proteome</keyword>
<evidence type="ECO:0000259" key="8">
    <source>
        <dbReference type="PROSITE" id="PS50893"/>
    </source>
</evidence>
<evidence type="ECO:0000256" key="7">
    <source>
        <dbReference type="ARBA" id="ARBA00023136"/>
    </source>
</evidence>
<feature type="domain" description="ABC transporter" evidence="8">
    <location>
        <begin position="2"/>
        <end position="240"/>
    </location>
</feature>
<dbReference type="RefSeq" id="WP_343131752.1">
    <property type="nucleotide sequence ID" value="NZ_JBCITK010000001.1"/>
</dbReference>
<keyword evidence="3" id="KW-1003">Cell membrane</keyword>
<evidence type="ECO:0000256" key="3">
    <source>
        <dbReference type="ARBA" id="ARBA00022475"/>
    </source>
</evidence>